<dbReference type="AlphaFoldDB" id="A0AA47EFC9"/>
<feature type="coiled-coil region" evidence="1">
    <location>
        <begin position="43"/>
        <end position="98"/>
    </location>
</feature>
<evidence type="ECO:0000256" key="1">
    <source>
        <dbReference type="SAM" id="Coils"/>
    </source>
</evidence>
<feature type="region of interest" description="Disordered" evidence="2">
    <location>
        <begin position="227"/>
        <end position="246"/>
    </location>
</feature>
<evidence type="ECO:0000313" key="3">
    <source>
        <dbReference type="EMBL" id="WAG59055.1"/>
    </source>
</evidence>
<gene>
    <name evidence="3" type="ORF">LL038_15580</name>
</gene>
<keyword evidence="1" id="KW-0175">Coiled coil</keyword>
<feature type="compositionally biased region" description="Polar residues" evidence="2">
    <location>
        <begin position="228"/>
        <end position="238"/>
    </location>
</feature>
<feature type="compositionally biased region" description="Polar residues" evidence="2">
    <location>
        <begin position="1"/>
        <end position="13"/>
    </location>
</feature>
<organism evidence="3 4">
    <name type="scientific">Clostridium estertheticum</name>
    <dbReference type="NCBI Taxonomy" id="238834"/>
    <lineage>
        <taxon>Bacteria</taxon>
        <taxon>Bacillati</taxon>
        <taxon>Bacillota</taxon>
        <taxon>Clostridia</taxon>
        <taxon>Eubacteriales</taxon>
        <taxon>Clostridiaceae</taxon>
        <taxon>Clostridium</taxon>
    </lineage>
</organism>
<reference evidence="3" key="1">
    <citation type="submission" date="2021-11" db="EMBL/GenBank/DDBJ databases">
        <title>Clostridia strains as spoilage organisms.</title>
        <authorList>
            <person name="Wambui J."/>
            <person name="Stevens M.J.A."/>
            <person name="Stephan R."/>
        </authorList>
    </citation>
    <scope>NUCLEOTIDE SEQUENCE</scope>
    <source>
        <strain evidence="3">CF009</strain>
    </source>
</reference>
<dbReference type="Proteomes" id="UP001164733">
    <property type="component" value="Chromosome"/>
</dbReference>
<feature type="region of interest" description="Disordered" evidence="2">
    <location>
        <begin position="1"/>
        <end position="37"/>
    </location>
</feature>
<accession>A0AA47EFC9</accession>
<proteinExistence type="predicted"/>
<dbReference type="RefSeq" id="WP_216123310.1">
    <property type="nucleotide sequence ID" value="NZ_CP086239.1"/>
</dbReference>
<evidence type="ECO:0000256" key="2">
    <source>
        <dbReference type="SAM" id="MobiDB-lite"/>
    </source>
</evidence>
<dbReference type="EMBL" id="CP086239">
    <property type="protein sequence ID" value="WAG59055.1"/>
    <property type="molecule type" value="Genomic_DNA"/>
</dbReference>
<feature type="region of interest" description="Disordered" evidence="2">
    <location>
        <begin position="103"/>
        <end position="130"/>
    </location>
</feature>
<protein>
    <submittedName>
        <fullName evidence="3">Uncharacterized protein</fullName>
    </submittedName>
</protein>
<evidence type="ECO:0000313" key="4">
    <source>
        <dbReference type="Proteomes" id="UP001164733"/>
    </source>
</evidence>
<feature type="compositionally biased region" description="Basic and acidic residues" evidence="2">
    <location>
        <begin position="103"/>
        <end position="121"/>
    </location>
</feature>
<name>A0AA47EFC9_9CLOT</name>
<sequence>MNISSSLNTSPASKDNIAKTEKSNNIKKNRNSSLGGINKNKILDQLMKQKQNLIDSKNDLVDRSLKSDESISSIKDKLENIDSQIKKIDAQISKIQMEDQRKLLDTDEKNKETKKTKEKSKTHSSNNTKTDVVCDQMGSLLNLSGNLAKIQVLSSEKKSMTGETKVLESEIKLDIGRGLNPIAKKKQVAKLADQMDNISKNIGNNLNTINNGLKDIRVKPTFNEAIDKNQQNKSTVNTKGEDKLSPQQQQIVKNIQYYNDNMPENASKDGQNVDATA</sequence>